<dbReference type="Gene3D" id="2.40.100.10">
    <property type="entry name" value="Cyclophilin-like"/>
    <property type="match status" value="1"/>
</dbReference>
<evidence type="ECO:0000256" key="3">
    <source>
        <dbReference type="ARBA" id="ARBA00023235"/>
    </source>
</evidence>
<feature type="domain" description="PPIase cyclophilin-type" evidence="4">
    <location>
        <begin position="2"/>
        <end position="158"/>
    </location>
</feature>
<dbReference type="GO" id="GO:0016018">
    <property type="term" value="F:cyclosporin A binding"/>
    <property type="evidence" value="ECO:0007669"/>
    <property type="project" value="TreeGrafter"/>
</dbReference>
<keyword evidence="2" id="KW-0697">Rotamase</keyword>
<organism evidence="5 6">
    <name type="scientific">Fadolivirus FV1/VV64</name>
    <dbReference type="NCBI Taxonomy" id="3070911"/>
    <lineage>
        <taxon>Viruses</taxon>
        <taxon>Varidnaviria</taxon>
        <taxon>Bamfordvirae</taxon>
        <taxon>Nucleocytoviricota</taxon>
        <taxon>Megaviricetes</taxon>
        <taxon>Imitervirales</taxon>
        <taxon>Mimiviridae</taxon>
        <taxon>Klosneuvirinae</taxon>
        <taxon>Fadolivirus</taxon>
        <taxon>Fadolivirus algeromassiliense</taxon>
    </lineage>
</organism>
<dbReference type="FunFam" id="2.40.100.10:FF:000023">
    <property type="entry name" value="Peptidyl-prolyl cis-trans isomerase"/>
    <property type="match status" value="1"/>
</dbReference>
<sequence>MEFGLPKQKKKLGRVEFELFRDTVPRTVENFLALITHKEGYGYKKSNVHRIIPGFVIQGGDFTRGDGGGGHSIYGRYFEDENFELKHDEPGLLSMANCGPNTNGSQFFITLDYLPHLDNKHVVFGKVIKGMDIVRRIEKFGSEEGTPKDKVCIIDCGLIK</sequence>
<keyword evidence="3 5" id="KW-0413">Isomerase</keyword>
<dbReference type="InterPro" id="IPR002130">
    <property type="entry name" value="Cyclophilin-type_PPIase_dom"/>
</dbReference>
<dbReference type="InterPro" id="IPR020892">
    <property type="entry name" value="Cyclophilin-type_PPIase_CS"/>
</dbReference>
<dbReference type="EC" id="5.2.1.8" evidence="1"/>
<dbReference type="GO" id="GO:0006457">
    <property type="term" value="P:protein folding"/>
    <property type="evidence" value="ECO:0007669"/>
    <property type="project" value="InterPro"/>
</dbReference>
<reference evidence="5 6" key="1">
    <citation type="submission" date="2020-04" db="EMBL/GenBank/DDBJ databases">
        <title>Advantages and limits of metagenomic assembly and binning of a giant virus.</title>
        <authorList>
            <person name="Schulz F."/>
            <person name="Andreani J."/>
            <person name="Francis R."/>
            <person name="Boudjemaa H."/>
            <person name="Bou Khalil J.Y."/>
            <person name="Lee J."/>
            <person name="La Scola B."/>
            <person name="Woyke T."/>
        </authorList>
    </citation>
    <scope>NUCLEOTIDE SEQUENCE [LARGE SCALE GENOMIC DNA]</scope>
    <source>
        <strain evidence="5 6">FV1/VV64</strain>
    </source>
</reference>
<evidence type="ECO:0000259" key="4">
    <source>
        <dbReference type="PROSITE" id="PS50072"/>
    </source>
</evidence>
<dbReference type="PANTHER" id="PTHR11071">
    <property type="entry name" value="PEPTIDYL-PROLYL CIS-TRANS ISOMERASE"/>
    <property type="match status" value="1"/>
</dbReference>
<dbReference type="InterPro" id="IPR024936">
    <property type="entry name" value="Cyclophilin-type_PPIase"/>
</dbReference>
<gene>
    <name evidence="5" type="ORF">Fadolivirus_1_695</name>
</gene>
<dbReference type="PROSITE" id="PS00170">
    <property type="entry name" value="CSA_PPIASE_1"/>
    <property type="match status" value="1"/>
</dbReference>
<dbReference type="GO" id="GO:0003755">
    <property type="term" value="F:peptidyl-prolyl cis-trans isomerase activity"/>
    <property type="evidence" value="ECO:0007669"/>
    <property type="project" value="UniProtKB-KW"/>
</dbReference>
<dbReference type="PRINTS" id="PR00153">
    <property type="entry name" value="CSAPPISMRASE"/>
</dbReference>
<dbReference type="InterPro" id="IPR029000">
    <property type="entry name" value="Cyclophilin-like_dom_sf"/>
</dbReference>
<dbReference type="Proteomes" id="UP001162001">
    <property type="component" value="Segment"/>
</dbReference>
<evidence type="ECO:0000313" key="5">
    <source>
        <dbReference type="EMBL" id="QKF94153.1"/>
    </source>
</evidence>
<dbReference type="PROSITE" id="PS50072">
    <property type="entry name" value="CSA_PPIASE_2"/>
    <property type="match status" value="1"/>
</dbReference>
<name>A0A7D3UQX0_9VIRU</name>
<evidence type="ECO:0000256" key="2">
    <source>
        <dbReference type="ARBA" id="ARBA00023110"/>
    </source>
</evidence>
<dbReference type="EMBL" id="MT418680">
    <property type="protein sequence ID" value="QKF94153.1"/>
    <property type="molecule type" value="Genomic_DNA"/>
</dbReference>
<dbReference type="PIRSF" id="PIRSF001467">
    <property type="entry name" value="Peptidylpro_ismrse"/>
    <property type="match status" value="1"/>
</dbReference>
<accession>A0A7D3UQX0</accession>
<protein>
    <recommendedName>
        <fullName evidence="1">peptidylprolyl isomerase</fullName>
        <ecNumber evidence="1">5.2.1.8</ecNumber>
    </recommendedName>
</protein>
<evidence type="ECO:0000313" key="6">
    <source>
        <dbReference type="Proteomes" id="UP001162001"/>
    </source>
</evidence>
<evidence type="ECO:0000256" key="1">
    <source>
        <dbReference type="ARBA" id="ARBA00013194"/>
    </source>
</evidence>
<dbReference type="Pfam" id="PF00160">
    <property type="entry name" value="Pro_isomerase"/>
    <property type="match status" value="1"/>
</dbReference>
<dbReference type="PANTHER" id="PTHR11071:SF561">
    <property type="entry name" value="PEPTIDYL-PROLYL CIS-TRANS ISOMERASE D-RELATED"/>
    <property type="match status" value="1"/>
</dbReference>
<keyword evidence="6" id="KW-1185">Reference proteome</keyword>
<proteinExistence type="predicted"/>
<dbReference type="SUPFAM" id="SSF50891">
    <property type="entry name" value="Cyclophilin-like"/>
    <property type="match status" value="1"/>
</dbReference>